<evidence type="ECO:0000259" key="1">
    <source>
        <dbReference type="PROSITE" id="PS50937"/>
    </source>
</evidence>
<evidence type="ECO:0000313" key="3">
    <source>
        <dbReference type="Proteomes" id="UP000051500"/>
    </source>
</evidence>
<organism evidence="2 3">
    <name type="scientific">Ligilactobacillus ceti DSM 22408</name>
    <dbReference type="NCBI Taxonomy" id="1122146"/>
    <lineage>
        <taxon>Bacteria</taxon>
        <taxon>Bacillati</taxon>
        <taxon>Bacillota</taxon>
        <taxon>Bacilli</taxon>
        <taxon>Lactobacillales</taxon>
        <taxon>Lactobacillaceae</taxon>
        <taxon>Ligilactobacillus</taxon>
    </lineage>
</organism>
<dbReference type="STRING" id="1122146.IV53_GL000002"/>
<dbReference type="CDD" id="cd01105">
    <property type="entry name" value="HTH_GlnR-like"/>
    <property type="match status" value="1"/>
</dbReference>
<dbReference type="GO" id="GO:0006355">
    <property type="term" value="P:regulation of DNA-templated transcription"/>
    <property type="evidence" value="ECO:0007669"/>
    <property type="project" value="InterPro"/>
</dbReference>
<feature type="domain" description="HTH merR-type" evidence="1">
    <location>
        <begin position="14"/>
        <end position="38"/>
    </location>
</feature>
<dbReference type="EMBL" id="JQBZ01000016">
    <property type="protein sequence ID" value="KRN89286.1"/>
    <property type="molecule type" value="Genomic_DNA"/>
</dbReference>
<dbReference type="Proteomes" id="UP000051500">
    <property type="component" value="Unassembled WGS sequence"/>
</dbReference>
<dbReference type="SMART" id="SM00422">
    <property type="entry name" value="HTH_MERR"/>
    <property type="match status" value="1"/>
</dbReference>
<dbReference type="Gene3D" id="1.10.1660.10">
    <property type="match status" value="1"/>
</dbReference>
<comment type="caution">
    <text evidence="2">The sequence shown here is derived from an EMBL/GenBank/DDBJ whole genome shotgun (WGS) entry which is preliminary data.</text>
</comment>
<dbReference type="eggNOG" id="COG0789">
    <property type="taxonomic scope" value="Bacteria"/>
</dbReference>
<dbReference type="InterPro" id="IPR000551">
    <property type="entry name" value="MerR-type_HTH_dom"/>
</dbReference>
<dbReference type="SUPFAM" id="SSF46955">
    <property type="entry name" value="Putative DNA-binding domain"/>
    <property type="match status" value="1"/>
</dbReference>
<accession>A0A0R2KNL9</accession>
<dbReference type="Pfam" id="PF13411">
    <property type="entry name" value="MerR_1"/>
    <property type="match status" value="1"/>
</dbReference>
<reference evidence="2 3" key="1">
    <citation type="journal article" date="2015" name="Genome Announc.">
        <title>Expanding the biotechnology potential of lactobacilli through comparative genomics of 213 strains and associated genera.</title>
        <authorList>
            <person name="Sun Z."/>
            <person name="Harris H.M."/>
            <person name="McCann A."/>
            <person name="Guo C."/>
            <person name="Argimon S."/>
            <person name="Zhang W."/>
            <person name="Yang X."/>
            <person name="Jeffery I.B."/>
            <person name="Cooney J.C."/>
            <person name="Kagawa T.F."/>
            <person name="Liu W."/>
            <person name="Song Y."/>
            <person name="Salvetti E."/>
            <person name="Wrobel A."/>
            <person name="Rasinkangas P."/>
            <person name="Parkhill J."/>
            <person name="Rea M.C."/>
            <person name="O'Sullivan O."/>
            <person name="Ritari J."/>
            <person name="Douillard F.P."/>
            <person name="Paul Ross R."/>
            <person name="Yang R."/>
            <person name="Briner A.E."/>
            <person name="Felis G.E."/>
            <person name="de Vos W.M."/>
            <person name="Barrangou R."/>
            <person name="Klaenhammer T.R."/>
            <person name="Caufield P.W."/>
            <person name="Cui Y."/>
            <person name="Zhang H."/>
            <person name="O'Toole P.W."/>
        </authorList>
    </citation>
    <scope>NUCLEOTIDE SEQUENCE [LARGE SCALE GENOMIC DNA]</scope>
    <source>
        <strain evidence="2 3">DSM 22408</strain>
    </source>
</reference>
<dbReference type="GO" id="GO:0003677">
    <property type="term" value="F:DNA binding"/>
    <property type="evidence" value="ECO:0007669"/>
    <property type="project" value="InterPro"/>
</dbReference>
<dbReference type="OrthoDB" id="9806513at2"/>
<name>A0A0R2KNL9_9LACO</name>
<sequence>MDLEKIGQLKNYLRIGIGELSEMTGVSARQLRYWETKGYIQSVPQKDRTARQYTLNTYYGVVAIKHYLDEGYTLQKAVQKATVWKNKAKLVHKFVAQEVMDVTNFDLEQEYGEIDLGYLDEAKTQKLSWICDGQGGHYQIHS</sequence>
<evidence type="ECO:0000313" key="2">
    <source>
        <dbReference type="EMBL" id="KRN89286.1"/>
    </source>
</evidence>
<dbReference type="PATRIC" id="fig|1122146.4.peg.4"/>
<dbReference type="InterPro" id="IPR009061">
    <property type="entry name" value="DNA-bd_dom_put_sf"/>
</dbReference>
<proteinExistence type="predicted"/>
<gene>
    <name evidence="2" type="ORF">IV53_GL000002</name>
</gene>
<dbReference type="AlphaFoldDB" id="A0A0R2KNL9"/>
<protein>
    <recommendedName>
        <fullName evidence="1">HTH merR-type domain-containing protein</fullName>
    </recommendedName>
</protein>
<keyword evidence="3" id="KW-1185">Reference proteome</keyword>
<dbReference type="PROSITE" id="PS50937">
    <property type="entry name" value="HTH_MERR_2"/>
    <property type="match status" value="1"/>
</dbReference>
<dbReference type="RefSeq" id="WP_027106504.1">
    <property type="nucleotide sequence ID" value="NZ_AUHP01000012.1"/>
</dbReference>